<dbReference type="GO" id="GO:0010276">
    <property type="term" value="F:phytol kinase activity"/>
    <property type="evidence" value="ECO:0007669"/>
    <property type="project" value="UniProtKB-EC"/>
</dbReference>
<comment type="similarity">
    <text evidence="2">Belongs to the polyprenol kinase family.</text>
</comment>
<comment type="pathway">
    <text evidence="14">Cofactor biosynthesis; tocopherol biosynthesis.</text>
</comment>
<keyword evidence="3" id="KW-0150">Chloroplast</keyword>
<dbReference type="PANTHER" id="PTHR32523">
    <property type="entry name" value="PHYTOL KINASE 1, CHLOROPLASTIC"/>
    <property type="match status" value="1"/>
</dbReference>
<evidence type="ECO:0000256" key="1">
    <source>
        <dbReference type="ARBA" id="ARBA00004508"/>
    </source>
</evidence>
<evidence type="ECO:0000256" key="7">
    <source>
        <dbReference type="ARBA" id="ARBA00022723"/>
    </source>
</evidence>
<dbReference type="Pfam" id="PF01753">
    <property type="entry name" value="zf-MYND"/>
    <property type="match status" value="1"/>
</dbReference>
<dbReference type="AlphaFoldDB" id="A0A836BY12"/>
<evidence type="ECO:0000256" key="3">
    <source>
        <dbReference type="ARBA" id="ARBA00022528"/>
    </source>
</evidence>
<evidence type="ECO:0000256" key="5">
    <source>
        <dbReference type="ARBA" id="ARBA00022679"/>
    </source>
</evidence>
<evidence type="ECO:0000256" key="15">
    <source>
        <dbReference type="ARBA" id="ARBA00039024"/>
    </source>
</evidence>
<evidence type="ECO:0000256" key="12">
    <source>
        <dbReference type="ARBA" id="ARBA00022989"/>
    </source>
</evidence>
<comment type="caution">
    <text evidence="19">The sequence shown here is derived from an EMBL/GenBank/DDBJ whole genome shotgun (WGS) entry which is preliminary data.</text>
</comment>
<comment type="catalytic activity">
    <reaction evidence="16">
        <text>phytol + CTP = phytyl phosphate + CDP + H(+)</text>
        <dbReference type="Rhea" id="RHEA:38055"/>
        <dbReference type="ChEBI" id="CHEBI:15378"/>
        <dbReference type="ChEBI" id="CHEBI:17327"/>
        <dbReference type="ChEBI" id="CHEBI:37563"/>
        <dbReference type="ChEBI" id="CHEBI:58069"/>
        <dbReference type="ChEBI" id="CHEBI:75483"/>
        <dbReference type="EC" id="2.7.1.182"/>
    </reaction>
</comment>
<keyword evidence="10" id="KW-0862">Zinc</keyword>
<keyword evidence="8 17" id="KW-0863">Zinc-finger</keyword>
<keyword evidence="11" id="KW-0809">Transit peptide</keyword>
<dbReference type="GO" id="GO:0009507">
    <property type="term" value="C:chloroplast"/>
    <property type="evidence" value="ECO:0007669"/>
    <property type="project" value="UniProtKB-SubCell"/>
</dbReference>
<dbReference type="Gene3D" id="6.10.140.2220">
    <property type="match status" value="1"/>
</dbReference>
<accession>A0A836BY12</accession>
<evidence type="ECO:0000256" key="16">
    <source>
        <dbReference type="ARBA" id="ARBA00048889"/>
    </source>
</evidence>
<proteinExistence type="inferred from homology"/>
<protein>
    <recommendedName>
        <fullName evidence="15">phytol kinase</fullName>
        <ecNumber evidence="15">2.7.1.182</ecNumber>
    </recommendedName>
</protein>
<dbReference type="PANTHER" id="PTHR32523:SF8">
    <property type="entry name" value="DOLICHOL KINASE"/>
    <property type="match status" value="1"/>
</dbReference>
<keyword evidence="6" id="KW-0812">Transmembrane</keyword>
<evidence type="ECO:0000256" key="4">
    <source>
        <dbReference type="ARBA" id="ARBA00022640"/>
    </source>
</evidence>
<keyword evidence="13" id="KW-0472">Membrane</keyword>
<name>A0A836BY12_9CHLO</name>
<evidence type="ECO:0000256" key="11">
    <source>
        <dbReference type="ARBA" id="ARBA00022946"/>
    </source>
</evidence>
<keyword evidence="5" id="KW-0808">Transferase</keyword>
<evidence type="ECO:0000256" key="17">
    <source>
        <dbReference type="PROSITE-ProRule" id="PRU00134"/>
    </source>
</evidence>
<dbReference type="InterPro" id="IPR002893">
    <property type="entry name" value="Znf_MYND"/>
</dbReference>
<evidence type="ECO:0000313" key="19">
    <source>
        <dbReference type="EMBL" id="KAG2491769.1"/>
    </source>
</evidence>
<organism evidence="19 20">
    <name type="scientific">Edaphochlamys debaryana</name>
    <dbReference type="NCBI Taxonomy" id="47281"/>
    <lineage>
        <taxon>Eukaryota</taxon>
        <taxon>Viridiplantae</taxon>
        <taxon>Chlorophyta</taxon>
        <taxon>core chlorophytes</taxon>
        <taxon>Chlorophyceae</taxon>
        <taxon>CS clade</taxon>
        <taxon>Chlamydomonadales</taxon>
        <taxon>Chlamydomonadales incertae sedis</taxon>
        <taxon>Edaphochlamys</taxon>
    </lineage>
</organism>
<evidence type="ECO:0000313" key="20">
    <source>
        <dbReference type="Proteomes" id="UP000612055"/>
    </source>
</evidence>
<dbReference type="EMBL" id="JAEHOE010000050">
    <property type="protein sequence ID" value="KAG2491769.1"/>
    <property type="molecule type" value="Genomic_DNA"/>
</dbReference>
<feature type="domain" description="MYND-type" evidence="18">
    <location>
        <begin position="526"/>
        <end position="571"/>
    </location>
</feature>
<keyword evidence="20" id="KW-1185">Reference proteome</keyword>
<reference evidence="19" key="1">
    <citation type="journal article" date="2020" name="bioRxiv">
        <title>Comparative genomics of Chlamydomonas.</title>
        <authorList>
            <person name="Craig R.J."/>
            <person name="Hasan A.R."/>
            <person name="Ness R.W."/>
            <person name="Keightley P.D."/>
        </authorList>
    </citation>
    <scope>NUCLEOTIDE SEQUENCE</scope>
    <source>
        <strain evidence="19">CCAP 11/70</strain>
    </source>
</reference>
<keyword evidence="12" id="KW-1133">Transmembrane helix</keyword>
<dbReference type="Proteomes" id="UP000612055">
    <property type="component" value="Unassembled WGS sequence"/>
</dbReference>
<dbReference type="GO" id="GO:0016020">
    <property type="term" value="C:membrane"/>
    <property type="evidence" value="ECO:0007669"/>
    <property type="project" value="UniProtKB-SubCell"/>
</dbReference>
<dbReference type="InterPro" id="IPR039606">
    <property type="entry name" value="Phytol/farnesol_kinase"/>
</dbReference>
<sequence length="578" mass="60658">MVHGGGGGGGSGAGSRQTGADALAGSSAAGLARSPRLMAGFHGHGVLILLGCLLDYLRACPLPRQGPWPGFAEETWRLVAAALSSRAALLVLLPTPEDRAAVGSFGRHLRDLLAACVEEAWVRDEEGSDWHLAPTPPSSLSPALAGGALPLLERLLRRAGEDPAGPEASILHHASYQEALLPLLAHGKPLQAGALVATVTKLLRRTEPRELLRRTEPLAMMGEGVGAMGLCMAYPVLTRVVDCGEAALPDTASPSPGAPHAASPAAGRLALVLSLALPEWLPELSRLVRQAAAMDEAAWAEEQAWARRTAAASGGGGSSRGGGGRAEVAEAPAVPPVPAGDLGTLLKWMVAVLYHLAQAMVLADGSVPSACSDMGEDDSWWWGQILEASDVFALVGAALRLLDRRRPCPQARYLLYHLVSYMAIRLFALWPECAYEALCAHDPPSACWRPEAVRALGAVMRGLGARPRTLEGLEVMAECLEAWAAGEEAEELPEDLPQAGTTWWAPLLVPPAEARRRLGLPPACSSPACASLAGDSEAGLRRQQCGRCGRASYCCRECQVAHWKAGHKEACGKAAADE</sequence>
<dbReference type="GO" id="GO:0008270">
    <property type="term" value="F:zinc ion binding"/>
    <property type="evidence" value="ECO:0007669"/>
    <property type="project" value="UniProtKB-KW"/>
</dbReference>
<dbReference type="OrthoDB" id="3257538at2759"/>
<evidence type="ECO:0000259" key="18">
    <source>
        <dbReference type="PROSITE" id="PS50865"/>
    </source>
</evidence>
<evidence type="ECO:0000256" key="2">
    <source>
        <dbReference type="ARBA" id="ARBA00010794"/>
    </source>
</evidence>
<dbReference type="EC" id="2.7.1.182" evidence="15"/>
<evidence type="ECO:0000256" key="10">
    <source>
        <dbReference type="ARBA" id="ARBA00022833"/>
    </source>
</evidence>
<evidence type="ECO:0000256" key="13">
    <source>
        <dbReference type="ARBA" id="ARBA00023136"/>
    </source>
</evidence>
<evidence type="ECO:0000256" key="8">
    <source>
        <dbReference type="ARBA" id="ARBA00022771"/>
    </source>
</evidence>
<keyword evidence="7" id="KW-0479">Metal-binding</keyword>
<gene>
    <name evidence="19" type="ORF">HYH03_009930</name>
</gene>
<keyword evidence="4" id="KW-0934">Plastid</keyword>
<evidence type="ECO:0000256" key="9">
    <source>
        <dbReference type="ARBA" id="ARBA00022777"/>
    </source>
</evidence>
<dbReference type="PROSITE" id="PS50865">
    <property type="entry name" value="ZF_MYND_2"/>
    <property type="match status" value="1"/>
</dbReference>
<evidence type="ECO:0000256" key="14">
    <source>
        <dbReference type="ARBA" id="ARBA00024015"/>
    </source>
</evidence>
<evidence type="ECO:0000256" key="6">
    <source>
        <dbReference type="ARBA" id="ARBA00022692"/>
    </source>
</evidence>
<keyword evidence="9" id="KW-0418">Kinase</keyword>
<dbReference type="SUPFAM" id="SSF144232">
    <property type="entry name" value="HIT/MYND zinc finger-like"/>
    <property type="match status" value="1"/>
</dbReference>
<comment type="subcellular location">
    <subcellularLocation>
        <location evidence="1">Plastid</location>
        <location evidence="1">Chloroplast membrane</location>
        <topology evidence="1">Multi-pass membrane protein</topology>
    </subcellularLocation>
</comment>